<evidence type="ECO:0000313" key="1">
    <source>
        <dbReference type="EMBL" id="CEN35636.1"/>
    </source>
</evidence>
<dbReference type="Pfam" id="PF19904">
    <property type="entry name" value="DUF6377"/>
    <property type="match status" value="1"/>
</dbReference>
<dbReference type="Gene3D" id="1.25.40.10">
    <property type="entry name" value="Tetratricopeptide repeat domain"/>
    <property type="match status" value="1"/>
</dbReference>
<reference evidence="1 2" key="1">
    <citation type="submission" date="2015-01" db="EMBL/GenBank/DDBJ databases">
        <authorList>
            <person name="Xiang T."/>
            <person name="Song Y."/>
            <person name="Huang L."/>
            <person name="Wang B."/>
            <person name="Wu P."/>
        </authorList>
    </citation>
    <scope>NUCLEOTIDE SEQUENCE [LARGE SCALE GENOMIC DNA]</scope>
    <source>
        <strain evidence="1 2">Cc12</strain>
    </source>
</reference>
<gene>
    <name evidence="1" type="ORF">CCAN12_620026</name>
</gene>
<dbReference type="RefSeq" id="WP_041999917.1">
    <property type="nucleotide sequence ID" value="NZ_CP022382.1"/>
</dbReference>
<accession>A0A0B7H7Q6</accession>
<evidence type="ECO:0000313" key="2">
    <source>
        <dbReference type="Proteomes" id="UP000044026"/>
    </source>
</evidence>
<dbReference type="SUPFAM" id="SSF81901">
    <property type="entry name" value="HCP-like"/>
    <property type="match status" value="1"/>
</dbReference>
<proteinExistence type="predicted"/>
<dbReference type="Proteomes" id="UP000044026">
    <property type="component" value="Unassembled WGS sequence"/>
</dbReference>
<dbReference type="InterPro" id="IPR045957">
    <property type="entry name" value="DUF6377"/>
</dbReference>
<name>A0A0B7H7Q6_9FLAO</name>
<protein>
    <submittedName>
        <fullName evidence="1">Uncharacterized protein</fullName>
    </submittedName>
</protein>
<dbReference type="GeneID" id="69579864"/>
<dbReference type="EMBL" id="CDOE01000059">
    <property type="protein sequence ID" value="CEN35636.1"/>
    <property type="molecule type" value="Genomic_DNA"/>
</dbReference>
<organism evidence="1 2">
    <name type="scientific">Capnocytophaga canimorsus</name>
    <dbReference type="NCBI Taxonomy" id="28188"/>
    <lineage>
        <taxon>Bacteria</taxon>
        <taxon>Pseudomonadati</taxon>
        <taxon>Bacteroidota</taxon>
        <taxon>Flavobacteriia</taxon>
        <taxon>Flavobacteriales</taxon>
        <taxon>Flavobacteriaceae</taxon>
        <taxon>Capnocytophaga</taxon>
    </lineage>
</organism>
<dbReference type="AlphaFoldDB" id="A0A0B7H7Q6"/>
<dbReference type="InterPro" id="IPR011990">
    <property type="entry name" value="TPR-like_helical_dom_sf"/>
</dbReference>
<sequence>MLKKLFIIGVLSANVSFAQQEADSITYRLFKVMENRRENGLKKENQINSFKQMLKMQNVSLEQAFYLNEKLYDEYRKYKVDSSISYLHKNEKIAQQLQNDSLTYRVRIQLAKMYAVKGLYIESKELLDQINNTKLPQGLLYEYYSACHSFNSHYGQSTNNLTYFKKSDLYRDSLLMVLPDRNIEYQLEEAVRNHYNSKDDLAEKKLLELLQKTTDQNPERAWIAYMLGEIYKSEKNVKLQKKFYSISAITDIQNTIKDNASLQSLALTYYEMGDIDKAYLFIQAAIEDAVFCGIRYRTDEGTSFYTIINEAYQEKEYNRKKELKLYLILISFLSLSLLITLIYVFKQVKRLIQVRKELSNSNIKLNELNIKLSKVNHRLHESNHIKEEYIAHFFNLCSAYIDKMEHYRKSFYKKANANQFQELTRMLRSNTFLEKELELLYENFDTIFLNIYPSFVEEFNALLLPEEQILPKKGELLNTELRIFALIRLGITDSNKIAEFLRYSLRTVYNYRTKVRNKAAVARDEFEDYVKKIGFYNKQ</sequence>